<dbReference type="PROSITE" id="PS50808">
    <property type="entry name" value="ZF_BED"/>
    <property type="match status" value="1"/>
</dbReference>
<reference evidence="7" key="1">
    <citation type="submission" date="2019-12" db="EMBL/GenBank/DDBJ databases">
        <authorList>
            <person name="Scholes J."/>
        </authorList>
    </citation>
    <scope>NUCLEOTIDE SEQUENCE</scope>
</reference>
<dbReference type="SUPFAM" id="SSF53098">
    <property type="entry name" value="Ribonuclease H-like"/>
    <property type="match status" value="1"/>
</dbReference>
<evidence type="ECO:0000256" key="5">
    <source>
        <dbReference type="SAM" id="MobiDB-lite"/>
    </source>
</evidence>
<dbReference type="AlphaFoldDB" id="A0A9N7RPL3"/>
<name>A0A9N7RPL3_STRHE</name>
<evidence type="ECO:0000259" key="6">
    <source>
        <dbReference type="PROSITE" id="PS50808"/>
    </source>
</evidence>
<dbReference type="PANTHER" id="PTHR32166:SF74">
    <property type="entry name" value="OS05G0256350 PROTEIN"/>
    <property type="match status" value="1"/>
</dbReference>
<evidence type="ECO:0000256" key="3">
    <source>
        <dbReference type="ARBA" id="ARBA00022833"/>
    </source>
</evidence>
<keyword evidence="3" id="KW-0862">Zinc</keyword>
<protein>
    <recommendedName>
        <fullName evidence="6">BED-type domain-containing protein</fullName>
    </recommendedName>
</protein>
<evidence type="ECO:0000256" key="1">
    <source>
        <dbReference type="ARBA" id="ARBA00022723"/>
    </source>
</evidence>
<keyword evidence="1" id="KW-0479">Metal-binding</keyword>
<evidence type="ECO:0000313" key="8">
    <source>
        <dbReference type="Proteomes" id="UP001153555"/>
    </source>
</evidence>
<comment type="caution">
    <text evidence="7">The sequence shown here is derived from an EMBL/GenBank/DDBJ whole genome shotgun (WGS) entry which is preliminary data.</text>
</comment>
<gene>
    <name evidence="7" type="ORF">SHERM_06018</name>
</gene>
<dbReference type="InterPro" id="IPR012337">
    <property type="entry name" value="RNaseH-like_sf"/>
</dbReference>
<feature type="compositionally biased region" description="Basic and acidic residues" evidence="5">
    <location>
        <begin position="64"/>
        <end position="87"/>
    </location>
</feature>
<evidence type="ECO:0000256" key="2">
    <source>
        <dbReference type="ARBA" id="ARBA00022771"/>
    </source>
</evidence>
<accession>A0A9N7RPL3</accession>
<proteinExistence type="predicted"/>
<dbReference type="GO" id="GO:0003677">
    <property type="term" value="F:DNA binding"/>
    <property type="evidence" value="ECO:0007669"/>
    <property type="project" value="InterPro"/>
</dbReference>
<sequence>MPDVNKKNSLKCNYCEKIYHGGITRMKFHLAKFPGQGVAKCPKVPSDVIAQMLKLLAKKINNKKMKDKEKEEDRAAVDLSHSEGEEHSDAEDNNSIIVLKDAKSKGIPHNTVKLPSFDLMLEAIGDFGRNLRGPTPYEMSGKFLQKRKKKVQESLKSHKESWELHGCTIMTDAWTDRRGRGVMNLVVHSAYGVCFLDSVDCSAVKKDGRYIFELVDRCIEEIGVQNVVQVVTDNARPNETAASLLKAKHPSIYWNGCAAHTIDLMLEDIEKMPGVATTISKAKCLTVFLYAHTRVLSLMRKFLSKDLVRCGVTRFATAYLNLKSLLENKKQLQRLFRDDELNELGYLKSAKGKKANGIVKSENFWKGVETAVNYFEPLVKVLRRMDSDVPAMGFLYGYLIEAKNEISKRFNNDRTKFEDVFQFIDNRWNSKLKTPLHRAGYYLNPFYYYQNKLAIEEDATFRDVVVNCITKLVPNEETQDKIIEELEKFQNGEDSFGKDMAQRQWKNINFDPVQPLPLVIFLLIDSLTMKPMQVHTKRCNRLLHDRMRDLVFIKFNSRLKQKRDNKDRDPIEIPVHDVILEDGENEWITGIEQTEGGSDQEKEKETGASSQGLVAAPRVERTRRGGQENSRSRKRKRLIPTFEEEVSSPSSDGGDDNDIDDQPIGSDSEAAPLSPSSY</sequence>
<evidence type="ECO:0000313" key="7">
    <source>
        <dbReference type="EMBL" id="CAA0839452.1"/>
    </source>
</evidence>
<dbReference type="EMBL" id="CACSLK010031421">
    <property type="protein sequence ID" value="CAA0839452.1"/>
    <property type="molecule type" value="Genomic_DNA"/>
</dbReference>
<keyword evidence="8" id="KW-1185">Reference proteome</keyword>
<dbReference type="PANTHER" id="PTHR32166">
    <property type="entry name" value="OSJNBA0013A04.12 PROTEIN"/>
    <property type="match status" value="1"/>
</dbReference>
<dbReference type="InterPro" id="IPR007021">
    <property type="entry name" value="DUF659"/>
</dbReference>
<feature type="domain" description="BED-type" evidence="6">
    <location>
        <begin position="1"/>
        <end position="48"/>
    </location>
</feature>
<dbReference type="GO" id="GO:0008270">
    <property type="term" value="F:zinc ion binding"/>
    <property type="evidence" value="ECO:0007669"/>
    <property type="project" value="UniProtKB-KW"/>
</dbReference>
<evidence type="ECO:0000256" key="4">
    <source>
        <dbReference type="PROSITE-ProRule" id="PRU00027"/>
    </source>
</evidence>
<feature type="region of interest" description="Disordered" evidence="5">
    <location>
        <begin position="64"/>
        <end position="93"/>
    </location>
</feature>
<dbReference type="InterPro" id="IPR003656">
    <property type="entry name" value="Znf_BED"/>
</dbReference>
<feature type="region of interest" description="Disordered" evidence="5">
    <location>
        <begin position="593"/>
        <end position="678"/>
    </location>
</feature>
<dbReference type="Pfam" id="PF04937">
    <property type="entry name" value="DUF659"/>
    <property type="match status" value="1"/>
</dbReference>
<dbReference type="Proteomes" id="UP001153555">
    <property type="component" value="Unassembled WGS sequence"/>
</dbReference>
<keyword evidence="2 4" id="KW-0863">Zinc-finger</keyword>
<dbReference type="OrthoDB" id="2012664at2759"/>
<organism evidence="7 8">
    <name type="scientific">Striga hermonthica</name>
    <name type="common">Purple witchweed</name>
    <name type="synonym">Buchnera hermonthica</name>
    <dbReference type="NCBI Taxonomy" id="68872"/>
    <lineage>
        <taxon>Eukaryota</taxon>
        <taxon>Viridiplantae</taxon>
        <taxon>Streptophyta</taxon>
        <taxon>Embryophyta</taxon>
        <taxon>Tracheophyta</taxon>
        <taxon>Spermatophyta</taxon>
        <taxon>Magnoliopsida</taxon>
        <taxon>eudicotyledons</taxon>
        <taxon>Gunneridae</taxon>
        <taxon>Pentapetalae</taxon>
        <taxon>asterids</taxon>
        <taxon>lamiids</taxon>
        <taxon>Lamiales</taxon>
        <taxon>Orobanchaceae</taxon>
        <taxon>Buchnereae</taxon>
        <taxon>Striga</taxon>
    </lineage>
</organism>